<dbReference type="EMBL" id="RSCD01000020">
    <property type="protein sequence ID" value="RSH85499.1"/>
    <property type="molecule type" value="Genomic_DNA"/>
</dbReference>
<accession>A0A427Y354</accession>
<evidence type="ECO:0000313" key="1">
    <source>
        <dbReference type="EMBL" id="RSH85499.1"/>
    </source>
</evidence>
<gene>
    <name evidence="1" type="ORF">EHS25_004895</name>
</gene>
<keyword evidence="2" id="KW-1185">Reference proteome</keyword>
<name>A0A427Y354_9TREE</name>
<protein>
    <submittedName>
        <fullName evidence="1">Uncharacterized protein</fullName>
    </submittedName>
</protein>
<reference evidence="1 2" key="1">
    <citation type="submission" date="2018-11" db="EMBL/GenBank/DDBJ databases">
        <title>Genome sequence of Saitozyma podzolica DSM 27192.</title>
        <authorList>
            <person name="Aliyu H."/>
            <person name="Gorte O."/>
            <person name="Ochsenreither K."/>
        </authorList>
    </citation>
    <scope>NUCLEOTIDE SEQUENCE [LARGE SCALE GENOMIC DNA]</scope>
    <source>
        <strain evidence="1 2">DSM 27192</strain>
    </source>
</reference>
<organism evidence="1 2">
    <name type="scientific">Saitozyma podzolica</name>
    <dbReference type="NCBI Taxonomy" id="1890683"/>
    <lineage>
        <taxon>Eukaryota</taxon>
        <taxon>Fungi</taxon>
        <taxon>Dikarya</taxon>
        <taxon>Basidiomycota</taxon>
        <taxon>Agaricomycotina</taxon>
        <taxon>Tremellomycetes</taxon>
        <taxon>Tremellales</taxon>
        <taxon>Trimorphomycetaceae</taxon>
        <taxon>Saitozyma</taxon>
    </lineage>
</organism>
<dbReference type="Proteomes" id="UP000279259">
    <property type="component" value="Unassembled WGS sequence"/>
</dbReference>
<comment type="caution">
    <text evidence="1">The sequence shown here is derived from an EMBL/GenBank/DDBJ whole genome shotgun (WGS) entry which is preliminary data.</text>
</comment>
<dbReference type="AlphaFoldDB" id="A0A427Y354"/>
<evidence type="ECO:0000313" key="2">
    <source>
        <dbReference type="Proteomes" id="UP000279259"/>
    </source>
</evidence>
<proteinExistence type="predicted"/>
<sequence length="119" mass="13110">MRGMPEESPVPRHREWIPECSGASDLFVSPKRFVPTLLRSGKVRGDHQAPQRRSRIPASTACPFLVPFITSQGLWTGMRDLLGPVKHNATAARVVANSSQAIAAGRSRLPRTPLTRIVF</sequence>